<dbReference type="EMBL" id="ML994610">
    <property type="protein sequence ID" value="KAF2195543.1"/>
    <property type="molecule type" value="Genomic_DNA"/>
</dbReference>
<evidence type="ECO:0000313" key="1">
    <source>
        <dbReference type="EMBL" id="KAF2195543.1"/>
    </source>
</evidence>
<sequence>MPRAIDRVAKAYSSQDTSATSPRWENIRLVDAAQPRDSEPVTSDYLHPSTQNPFAFWLFDRMMTVYTFLWLDARRKFDPLDWENNAAISDLCAVKETNEFPEQRTA</sequence>
<evidence type="ECO:0000313" key="2">
    <source>
        <dbReference type="Proteomes" id="UP000800200"/>
    </source>
</evidence>
<organism evidence="1 2">
    <name type="scientific">Zopfia rhizophila CBS 207.26</name>
    <dbReference type="NCBI Taxonomy" id="1314779"/>
    <lineage>
        <taxon>Eukaryota</taxon>
        <taxon>Fungi</taxon>
        <taxon>Dikarya</taxon>
        <taxon>Ascomycota</taxon>
        <taxon>Pezizomycotina</taxon>
        <taxon>Dothideomycetes</taxon>
        <taxon>Dothideomycetes incertae sedis</taxon>
        <taxon>Zopfiaceae</taxon>
        <taxon>Zopfia</taxon>
    </lineage>
</organism>
<dbReference type="Proteomes" id="UP000800200">
    <property type="component" value="Unassembled WGS sequence"/>
</dbReference>
<reference evidence="1" key="1">
    <citation type="journal article" date="2020" name="Stud. Mycol.">
        <title>101 Dothideomycetes genomes: a test case for predicting lifestyles and emergence of pathogens.</title>
        <authorList>
            <person name="Haridas S."/>
            <person name="Albert R."/>
            <person name="Binder M."/>
            <person name="Bloem J."/>
            <person name="Labutti K."/>
            <person name="Salamov A."/>
            <person name="Andreopoulos B."/>
            <person name="Baker S."/>
            <person name="Barry K."/>
            <person name="Bills G."/>
            <person name="Bluhm B."/>
            <person name="Cannon C."/>
            <person name="Castanera R."/>
            <person name="Culley D."/>
            <person name="Daum C."/>
            <person name="Ezra D."/>
            <person name="Gonzalez J."/>
            <person name="Henrissat B."/>
            <person name="Kuo A."/>
            <person name="Liang C."/>
            <person name="Lipzen A."/>
            <person name="Lutzoni F."/>
            <person name="Magnuson J."/>
            <person name="Mondo S."/>
            <person name="Nolan M."/>
            <person name="Ohm R."/>
            <person name="Pangilinan J."/>
            <person name="Park H.-J."/>
            <person name="Ramirez L."/>
            <person name="Alfaro M."/>
            <person name="Sun H."/>
            <person name="Tritt A."/>
            <person name="Yoshinaga Y."/>
            <person name="Zwiers L.-H."/>
            <person name="Turgeon B."/>
            <person name="Goodwin S."/>
            <person name="Spatafora J."/>
            <person name="Crous P."/>
            <person name="Grigoriev I."/>
        </authorList>
    </citation>
    <scope>NUCLEOTIDE SEQUENCE</scope>
    <source>
        <strain evidence="1">CBS 207.26</strain>
    </source>
</reference>
<gene>
    <name evidence="1" type="ORF">K469DRAFT_681847</name>
</gene>
<name>A0A6A6EX67_9PEZI</name>
<protein>
    <submittedName>
        <fullName evidence="1">Uncharacterized protein</fullName>
    </submittedName>
</protein>
<accession>A0A6A6EX67</accession>
<proteinExistence type="predicted"/>
<dbReference type="AlphaFoldDB" id="A0A6A6EX67"/>
<keyword evidence="2" id="KW-1185">Reference proteome</keyword>